<feature type="domain" description="Chitin synthase N-terminal" evidence="12">
    <location>
        <begin position="237"/>
        <end position="308"/>
    </location>
</feature>
<dbReference type="InterPro" id="IPR013616">
    <property type="entry name" value="Chitin_synth_N"/>
</dbReference>
<keyword evidence="14" id="KW-1185">Reference proteome</keyword>
<dbReference type="AlphaFoldDB" id="H8X5M1"/>
<evidence type="ECO:0000256" key="2">
    <source>
        <dbReference type="ARBA" id="ARBA00012543"/>
    </source>
</evidence>
<evidence type="ECO:0000256" key="6">
    <source>
        <dbReference type="ARBA" id="ARBA00022692"/>
    </source>
</evidence>
<feature type="transmembrane region" description="Helical" evidence="11">
    <location>
        <begin position="749"/>
        <end position="777"/>
    </location>
</feature>
<dbReference type="GO" id="GO:0005886">
    <property type="term" value="C:plasma membrane"/>
    <property type="evidence" value="ECO:0007669"/>
    <property type="project" value="UniProtKB-SubCell"/>
</dbReference>
<evidence type="ECO:0000313" key="13">
    <source>
        <dbReference type="EMBL" id="CCG23479.1"/>
    </source>
</evidence>
<protein>
    <recommendedName>
        <fullName evidence="2">chitin synthase</fullName>
        <ecNumber evidence="2">2.4.1.16</ecNumber>
    </recommendedName>
</protein>
<dbReference type="InterPro" id="IPR004835">
    <property type="entry name" value="Chitin_synth"/>
</dbReference>
<dbReference type="RefSeq" id="XP_003869612.1">
    <property type="nucleotide sequence ID" value="XM_003869563.1"/>
</dbReference>
<gene>
    <name evidence="13" type="ORF">CORT_0D06430</name>
</gene>
<keyword evidence="4" id="KW-0328">Glycosyltransferase</keyword>
<dbReference type="Pfam" id="PF08407">
    <property type="entry name" value="Chitin_synth_1N"/>
    <property type="match status" value="1"/>
</dbReference>
<evidence type="ECO:0000256" key="11">
    <source>
        <dbReference type="SAM" id="Phobius"/>
    </source>
</evidence>
<dbReference type="GO" id="GO:0071555">
    <property type="term" value="P:cell wall organization"/>
    <property type="evidence" value="ECO:0007669"/>
    <property type="project" value="UniProtKB-KW"/>
</dbReference>
<dbReference type="PANTHER" id="PTHR22914">
    <property type="entry name" value="CHITIN SYNTHASE"/>
    <property type="match status" value="1"/>
</dbReference>
<evidence type="ECO:0000256" key="7">
    <source>
        <dbReference type="ARBA" id="ARBA00022989"/>
    </source>
</evidence>
<dbReference type="GO" id="GO:0004100">
    <property type="term" value="F:chitin synthase activity"/>
    <property type="evidence" value="ECO:0007669"/>
    <property type="project" value="UniProtKB-EC"/>
</dbReference>
<reference evidence="13 14" key="1">
    <citation type="journal article" date="2012" name="PLoS ONE">
        <title>Sequence and analysis of the genome of the pathogenic yeast Candida orthopsilosis.</title>
        <authorList>
            <person name="Riccombeni A."/>
            <person name="Vidanes G."/>
            <person name="Proux-Wera E."/>
            <person name="Wolfe K.H."/>
            <person name="Butler G."/>
        </authorList>
    </citation>
    <scope>NUCLEOTIDE SEQUENCE [LARGE SCALE GENOMIC DNA]</scope>
    <source>
        <strain evidence="13 14">Co 90-125</strain>
    </source>
</reference>
<dbReference type="OrthoDB" id="26569at2759"/>
<feature type="transmembrane region" description="Helical" evidence="11">
    <location>
        <begin position="922"/>
        <end position="950"/>
    </location>
</feature>
<feature type="compositionally biased region" description="Polar residues" evidence="10">
    <location>
        <begin position="46"/>
        <end position="56"/>
    </location>
</feature>
<keyword evidence="9" id="KW-0961">Cell wall biogenesis/degradation</keyword>
<dbReference type="EC" id="2.4.1.16" evidence="2"/>
<feature type="transmembrane region" description="Helical" evidence="11">
    <location>
        <begin position="970"/>
        <end position="996"/>
    </location>
</feature>
<dbReference type="Pfam" id="PF01644">
    <property type="entry name" value="Chitin_synth_1"/>
    <property type="match status" value="1"/>
</dbReference>
<feature type="transmembrane region" description="Helical" evidence="11">
    <location>
        <begin position="798"/>
        <end position="816"/>
    </location>
</feature>
<evidence type="ECO:0000256" key="1">
    <source>
        <dbReference type="ARBA" id="ARBA00004651"/>
    </source>
</evidence>
<evidence type="ECO:0000256" key="9">
    <source>
        <dbReference type="ARBA" id="ARBA00023316"/>
    </source>
</evidence>
<dbReference type="GO" id="GO:0030428">
    <property type="term" value="C:cell septum"/>
    <property type="evidence" value="ECO:0007669"/>
    <property type="project" value="TreeGrafter"/>
</dbReference>
<feature type="transmembrane region" description="Helical" evidence="11">
    <location>
        <begin position="676"/>
        <end position="696"/>
    </location>
</feature>
<keyword evidence="3" id="KW-1003">Cell membrane</keyword>
<evidence type="ECO:0000256" key="8">
    <source>
        <dbReference type="ARBA" id="ARBA00023136"/>
    </source>
</evidence>
<evidence type="ECO:0000256" key="10">
    <source>
        <dbReference type="SAM" id="MobiDB-lite"/>
    </source>
</evidence>
<keyword evidence="5" id="KW-0808">Transferase</keyword>
<keyword evidence="8 11" id="KW-0472">Membrane</keyword>
<dbReference type="Proteomes" id="UP000005018">
    <property type="component" value="Chromosome 4"/>
</dbReference>
<dbReference type="PANTHER" id="PTHR22914:SF9">
    <property type="entry name" value="CHITIN SYNTHASE 1"/>
    <property type="match status" value="1"/>
</dbReference>
<dbReference type="HOGENOM" id="CLU_004760_3_1_1"/>
<dbReference type="GeneID" id="14540525"/>
<proteinExistence type="predicted"/>
<dbReference type="GO" id="GO:0006031">
    <property type="term" value="P:chitin biosynthetic process"/>
    <property type="evidence" value="ECO:0007669"/>
    <property type="project" value="TreeGrafter"/>
</dbReference>
<sequence length="1019" mass="116674">MSHNPFEYVSDDDLFDDIDTVHPTTSNVEYNQGYRHPQVPPIERTPSLSDKSSFQANSRQLNAHKEEGYRHTTNSSFGTVVNENYHEKYNVPDDDDDDDDMFDYEVPKEEKTVSFNNDLKYPPLAYNPGLDNPFYENYEDYGTDHDRLVYNMNHPSFSTGEDYLINPLVDTEYEDDEDFDIYGDDDSLFSGVDGDILRRNTTINRGRVGNSIKKTKSRGSTITFDDDDKSSNLKYTKTIKKARLINGNYIIDAPAPKALLDTYCKKVGDIGREMSFLRYTAATCGPSNYIKYKYNLRQVLYEPRRETEIMVCITMYNEDEILLARTLKGIFDNIEDLRKRSDPAWGDDSWKKVVVCIVSDGRIHLNKRTQILLSALGLFQDGYAKSKINDKPVKAHIYEYTSTVGIDTINDHVHLTPNSMPVQFLFCLKEKNSRKINSHRWCFQAFAPILNPKVVMLLDCGTKPSKDAFFYLWRAFKDPNVAGACGEMRASLGTGKRLLANPLVAAQNFEYKISNILDKPMESVFGFISVLPGAFSAYRYEALLNVNGKGPLEKYFKGEYLDLNSQVNDPEDDEKEIKERNFQEAGIFTSNMYLAEDRILCFELVAKQNHKYMLRYVKEAKAETDVPESIDEFVLQRRRWLNGSLFAAAYAVFHWTKLWRSNHSLLRKLFLQLEFYYQLVTLLVSWFSLASFFLVFRILTANLGAKDMHFETGKYLAIIFLWIYVGSIVCTFVLAFGNTPRGTRKFYQVIAYLFAIMMAYLIFAAIFLAVHTAQAIIKDHKDDFTASMVFTNTKFRDLVVSVVSTYTLYFVGAFIYGEPSFMFTSFVQYVLLSPTYVNVLNIYSFCNIHDVSWGTKGVERAKDLGSAKSMGEDKDNILLIAPDTNEGLSDTYLDKVEQLRSMPPEEVDIVKSRSIKDDSYYAFVRTITVLVWMLTNAILIAIVLDAAGVGLLTNKSSTNSDGSISGNSEVFLTIILWIVAGMAVFRFVGAIIYLILKEFRPLKWKLRASRENKRMRSQE</sequence>
<keyword evidence="7 11" id="KW-1133">Transmembrane helix</keyword>
<feature type="region of interest" description="Disordered" evidence="10">
    <location>
        <begin position="34"/>
        <end position="56"/>
    </location>
</feature>
<comment type="subcellular location">
    <subcellularLocation>
        <location evidence="1">Cell membrane</location>
        <topology evidence="1">Multi-pass membrane protein</topology>
    </subcellularLocation>
</comment>
<keyword evidence="6 11" id="KW-0812">Transmembrane</keyword>
<dbReference type="EMBL" id="HE681722">
    <property type="protein sequence ID" value="CCG23479.1"/>
    <property type="molecule type" value="Genomic_DNA"/>
</dbReference>
<name>H8X5M1_CANO9</name>
<evidence type="ECO:0000256" key="5">
    <source>
        <dbReference type="ARBA" id="ARBA00022679"/>
    </source>
</evidence>
<feature type="transmembrane region" description="Helical" evidence="11">
    <location>
        <begin position="716"/>
        <end position="737"/>
    </location>
</feature>
<evidence type="ECO:0000256" key="3">
    <source>
        <dbReference type="ARBA" id="ARBA00022475"/>
    </source>
</evidence>
<accession>H8X5M1</accession>
<evidence type="ECO:0000256" key="4">
    <source>
        <dbReference type="ARBA" id="ARBA00022676"/>
    </source>
</evidence>
<organism evidence="13 14">
    <name type="scientific">Candida orthopsilosis (strain 90-125)</name>
    <name type="common">Yeast</name>
    <dbReference type="NCBI Taxonomy" id="1136231"/>
    <lineage>
        <taxon>Eukaryota</taxon>
        <taxon>Fungi</taxon>
        <taxon>Dikarya</taxon>
        <taxon>Ascomycota</taxon>
        <taxon>Saccharomycotina</taxon>
        <taxon>Pichiomycetes</taxon>
        <taxon>Debaryomycetaceae</taxon>
        <taxon>Candida/Lodderomyces clade</taxon>
        <taxon>Candida</taxon>
    </lineage>
</organism>
<dbReference type="eggNOG" id="KOG2571">
    <property type="taxonomic scope" value="Eukaryota"/>
</dbReference>
<dbReference type="SUPFAM" id="SSF53448">
    <property type="entry name" value="Nucleotide-diphospho-sugar transferases"/>
    <property type="match status" value="1"/>
</dbReference>
<evidence type="ECO:0000259" key="12">
    <source>
        <dbReference type="Pfam" id="PF08407"/>
    </source>
</evidence>
<dbReference type="InterPro" id="IPR029044">
    <property type="entry name" value="Nucleotide-diphossugar_trans"/>
</dbReference>
<evidence type="ECO:0000313" key="14">
    <source>
        <dbReference type="Proteomes" id="UP000005018"/>
    </source>
</evidence>
<dbReference type="CDD" id="cd04190">
    <property type="entry name" value="Chitin_synth_C"/>
    <property type="match status" value="1"/>
</dbReference>
<dbReference type="KEGG" id="cot:CORT_0D06430"/>
<feature type="transmembrane region" description="Helical" evidence="11">
    <location>
        <begin position="822"/>
        <end position="843"/>
    </location>
</feature>